<evidence type="ECO:0000313" key="4">
    <source>
        <dbReference type="Proteomes" id="UP000816034"/>
    </source>
</evidence>
<dbReference type="RefSeq" id="XP_044544343.1">
    <property type="nucleotide sequence ID" value="XM_044685688.1"/>
</dbReference>
<gene>
    <name evidence="3" type="ORF">C9374_010173</name>
</gene>
<dbReference type="SUPFAM" id="SSF81383">
    <property type="entry name" value="F-box domain"/>
    <property type="match status" value="1"/>
</dbReference>
<evidence type="ECO:0000259" key="2">
    <source>
        <dbReference type="Pfam" id="PF12937"/>
    </source>
</evidence>
<accession>A0AA88KGA4</accession>
<reference evidence="3 4" key="1">
    <citation type="journal article" date="2018" name="BMC Genomics">
        <title>The genome of Naegleria lovaniensis, the basis for a comparative approach to unravel pathogenicity factors of the human pathogenic amoeba N. fowleri.</title>
        <authorList>
            <person name="Liechti N."/>
            <person name="Schurch N."/>
            <person name="Bruggmann R."/>
            <person name="Wittwer M."/>
        </authorList>
    </citation>
    <scope>NUCLEOTIDE SEQUENCE [LARGE SCALE GENOMIC DNA]</scope>
    <source>
        <strain evidence="3 4">ATCC 30569</strain>
    </source>
</reference>
<feature type="chain" id="PRO_5041700159" description="F-box domain-containing protein" evidence="1">
    <location>
        <begin position="22"/>
        <end position="554"/>
    </location>
</feature>
<feature type="domain" description="F-box" evidence="2">
    <location>
        <begin position="4"/>
        <end position="44"/>
    </location>
</feature>
<keyword evidence="1" id="KW-0732">Signal</keyword>
<feature type="signal peptide" evidence="1">
    <location>
        <begin position="1"/>
        <end position="21"/>
    </location>
</feature>
<sequence length="554" mass="65731">MFHNDILYHIFSFSLLPLVQFRYSLVCKQWYELAHNETFIRNYCAETEKGLNELLNPTHGDLMKYIFDWSEFICHTFPEEYEWMRKLKRSMEIRNLTEIDMTQILSKCSPQISQLIQDSSKLITLDNGAGRQVSLFTVFKQPFSTFTLQALINENGQMLSVNEFDKASSVKTCDMRYNFYYYGWGDGEDVSSTGVEWFCDQFSHLNASVGHSLLFIIFEFITKFVPERNIYLCDLDESTNIVKRIMKDKSYVIRKKARSFKDSLLKREECLSAAFRNCKIGSLWYRLMNCGYTMTSSQFESCFVNHILASPNHLQFFFNYCEFHHMRLFAETQILTRFLYILEKREPIELCRVIKENSYPFPKEICCDLVCIGNEPHYYLLDLIKGDRSDFSCPFDLRATLSQSNTAVSPTDQKIVALYQTYSDQKKFANYFFTYSHNFKSTSIEHRILPHKLTKRRKIKEQFRPCLENYDVILLCAYEINDNKIANLYKNILDELKLSRKRVMFIYQNDYIPYYNFHNLFKTVADLHNVYMMHARSNSSVHNFKPLHNWLTNP</sequence>
<name>A0AA88KGA4_NAELO</name>
<evidence type="ECO:0000313" key="3">
    <source>
        <dbReference type="EMBL" id="KAG2375169.1"/>
    </source>
</evidence>
<proteinExistence type="predicted"/>
<evidence type="ECO:0000256" key="1">
    <source>
        <dbReference type="SAM" id="SignalP"/>
    </source>
</evidence>
<dbReference type="EMBL" id="PYSW02000040">
    <property type="protein sequence ID" value="KAG2375169.1"/>
    <property type="molecule type" value="Genomic_DNA"/>
</dbReference>
<comment type="caution">
    <text evidence="3">The sequence shown here is derived from an EMBL/GenBank/DDBJ whole genome shotgun (WGS) entry which is preliminary data.</text>
</comment>
<organism evidence="3 4">
    <name type="scientific">Naegleria lovaniensis</name>
    <name type="common">Amoeba</name>
    <dbReference type="NCBI Taxonomy" id="51637"/>
    <lineage>
        <taxon>Eukaryota</taxon>
        <taxon>Discoba</taxon>
        <taxon>Heterolobosea</taxon>
        <taxon>Tetramitia</taxon>
        <taxon>Eutetramitia</taxon>
        <taxon>Vahlkampfiidae</taxon>
        <taxon>Naegleria</taxon>
    </lineage>
</organism>
<keyword evidence="4" id="KW-1185">Reference proteome</keyword>
<dbReference type="InterPro" id="IPR001810">
    <property type="entry name" value="F-box_dom"/>
</dbReference>
<dbReference type="InterPro" id="IPR036047">
    <property type="entry name" value="F-box-like_dom_sf"/>
</dbReference>
<protein>
    <recommendedName>
        <fullName evidence="2">F-box domain-containing protein</fullName>
    </recommendedName>
</protein>
<dbReference type="Pfam" id="PF12937">
    <property type="entry name" value="F-box-like"/>
    <property type="match status" value="1"/>
</dbReference>
<dbReference type="Proteomes" id="UP000816034">
    <property type="component" value="Unassembled WGS sequence"/>
</dbReference>
<dbReference type="AlphaFoldDB" id="A0AA88KGA4"/>
<dbReference type="GeneID" id="68102627"/>